<gene>
    <name evidence="3" type="ORF">NM961_01020</name>
</gene>
<dbReference type="SUPFAM" id="SSF51126">
    <property type="entry name" value="Pectin lyase-like"/>
    <property type="match status" value="1"/>
</dbReference>
<dbReference type="RefSeq" id="WP_255910327.1">
    <property type="nucleotide sequence ID" value="NZ_JANFQO010000001.1"/>
</dbReference>
<keyword evidence="4" id="KW-1185">Reference proteome</keyword>
<evidence type="ECO:0000256" key="2">
    <source>
        <dbReference type="SAM" id="SignalP"/>
    </source>
</evidence>
<feature type="signal peptide" evidence="2">
    <location>
        <begin position="1"/>
        <end position="28"/>
    </location>
</feature>
<evidence type="ECO:0008006" key="5">
    <source>
        <dbReference type="Google" id="ProtNLM"/>
    </source>
</evidence>
<dbReference type="InterPro" id="IPR059226">
    <property type="entry name" value="Choice_anch_Q_dom"/>
</dbReference>
<comment type="caution">
    <text evidence="3">The sequence shown here is derived from an EMBL/GenBank/DDBJ whole genome shotgun (WGS) entry which is preliminary data.</text>
</comment>
<dbReference type="SUPFAM" id="SSF141072">
    <property type="entry name" value="CalX-like"/>
    <property type="match status" value="1"/>
</dbReference>
<feature type="chain" id="PRO_5045641846" description="Calx-beta domain-containing protein" evidence="2">
    <location>
        <begin position="29"/>
        <end position="953"/>
    </location>
</feature>
<protein>
    <recommendedName>
        <fullName evidence="5">Calx-beta domain-containing protein</fullName>
    </recommendedName>
</protein>
<dbReference type="Proteomes" id="UP001165498">
    <property type="component" value="Unassembled WGS sequence"/>
</dbReference>
<proteinExistence type="predicted"/>
<reference evidence="3" key="1">
    <citation type="submission" date="2022-07" db="EMBL/GenBank/DDBJ databases">
        <title>Tahibacter sp., a new gammaproteobacterium isolated from the silt sample collected at pig farm.</title>
        <authorList>
            <person name="Chen H."/>
        </authorList>
    </citation>
    <scope>NUCLEOTIDE SEQUENCE</scope>
    <source>
        <strain evidence="3">P2K</strain>
    </source>
</reference>
<dbReference type="EMBL" id="JANFQO010000001">
    <property type="protein sequence ID" value="MCQ4163279.1"/>
    <property type="molecule type" value="Genomic_DNA"/>
</dbReference>
<dbReference type="InterPro" id="IPR038081">
    <property type="entry name" value="CalX-like_sf"/>
</dbReference>
<evidence type="ECO:0000313" key="3">
    <source>
        <dbReference type="EMBL" id="MCQ4163279.1"/>
    </source>
</evidence>
<name>A0ABT1QL71_9GAMM</name>
<sequence length="953" mass="95921">MKIFAPRAKRPLLWLAMLLCGAGGPAPAQTVGVPRSGDSDPVSGAGRAGGETAGSCAGFAFPYALAGTNNAARVAELRQAIDCANANTTDDTIDLGGNTLVLGDAPYTDANGANALPFVSSTLALRNGVLERGASAPAFRFLDVRASGDLSLRAVQLRNGRSLTDGGAIRAAGALTVDDCVFEGNVASTLGGALSSRARVNINTSRFMRNAAPDGAAIAGDDGDAIPGGEVTSVVHSRFEDNGAADSRSVIWNRSHFGMLGSLVTGNHLAAAGSALMQFHEDAAVAELRNVTIAGNSVQGALFVRPALNVQVRNSIVWDNDYGSIGNVTSVHNIMPGAGAAAGSLDQPPGFAGPNDYHLDAGSPAIDAGDNSYGWAGPDLDGNPRPLDDSGVADTGNGPAPVLDIGAYEYQANSVAAGIRVTPTSGLVTSETGGTATFSIVLARYPKADVSLALASSDASEGVVFPASLTITQANWNRPQTITVTGLDDGVSDGDQAYTIVIGPAGSTDPAYAGIDPPDVSAVNEEAAIPPHRVGGTVIGLLGNGLVLSLAGAGETLPVGADGSFAFTTALAPGAAYAVSVATQPQAPAQSCVVINGSGTMGSADVGNVVVNCGAADTRAIGGAVSGLGGGSLVLQLNGGGDLVRSVNGSYAFAARLVDGANYVVTVKTQPQGHWCTMTHASGTVQGADVTNVDASCAPLAAELHLDVDDGHAFARYGYVRDYFVTLGNTGNRAANGVALAGVFSAAFDVANVQWQCLGGASLCGGAGAGGFSDTANLPPNSSVTWLVSVPVLGGSDAIDATFAVNLLPPPAGSGLSDADTDALVLFRDSLDLPYGDGTRAVEPLQLPDEQSVTVDWPRARSDGISVVRVLQTPEGEVAVQRLAYLGAEFVRLLGTDRAGRQQASGWARIVAGARLAAGRVAGAAGTSTVLLEGAQRPLALPQPASHATGELQ</sequence>
<feature type="region of interest" description="Disordered" evidence="1">
    <location>
        <begin position="370"/>
        <end position="398"/>
    </location>
</feature>
<evidence type="ECO:0000256" key="1">
    <source>
        <dbReference type="SAM" id="MobiDB-lite"/>
    </source>
</evidence>
<evidence type="ECO:0000313" key="4">
    <source>
        <dbReference type="Proteomes" id="UP001165498"/>
    </source>
</evidence>
<keyword evidence="2" id="KW-0732">Signal</keyword>
<organism evidence="3 4">
    <name type="scientific">Tahibacter harae</name>
    <dbReference type="NCBI Taxonomy" id="2963937"/>
    <lineage>
        <taxon>Bacteria</taxon>
        <taxon>Pseudomonadati</taxon>
        <taxon>Pseudomonadota</taxon>
        <taxon>Gammaproteobacteria</taxon>
        <taxon>Lysobacterales</taxon>
        <taxon>Rhodanobacteraceae</taxon>
        <taxon>Tahibacter</taxon>
    </lineage>
</organism>
<dbReference type="NCBIfam" id="NF041518">
    <property type="entry name" value="choice_anch_Q"/>
    <property type="match status" value="1"/>
</dbReference>
<dbReference type="InterPro" id="IPR012334">
    <property type="entry name" value="Pectin_lyas_fold"/>
</dbReference>
<dbReference type="Gene3D" id="2.160.20.10">
    <property type="entry name" value="Single-stranded right-handed beta-helix, Pectin lyase-like"/>
    <property type="match status" value="1"/>
</dbReference>
<accession>A0ABT1QL71</accession>
<dbReference type="InterPro" id="IPR011050">
    <property type="entry name" value="Pectin_lyase_fold/virulence"/>
</dbReference>